<sequence length="118" mass="13406">MHSRQERTAFLLISTTFAVIFESNGFSNTHTHTHTHLCTYIHHPWDGIQRSHKGETTQLCKHFYYRKVTNVGKAQKEKEEKTVAVNGNVQIQPGLTATTDVFVAQELAQERQVAAVEV</sequence>
<reference evidence="1 2" key="1">
    <citation type="journal article" date="2019" name="Commun. Biol.">
        <title>The bagworm genome reveals a unique fibroin gene that provides high tensile strength.</title>
        <authorList>
            <person name="Kono N."/>
            <person name="Nakamura H."/>
            <person name="Ohtoshi R."/>
            <person name="Tomita M."/>
            <person name="Numata K."/>
            <person name="Arakawa K."/>
        </authorList>
    </citation>
    <scope>NUCLEOTIDE SEQUENCE [LARGE SCALE GENOMIC DNA]</scope>
</reference>
<gene>
    <name evidence="1" type="ORF">EVAR_68854_1</name>
</gene>
<dbReference type="AlphaFoldDB" id="A0A4C1SSW3"/>
<protein>
    <submittedName>
        <fullName evidence="1">Uncharacterized protein</fullName>
    </submittedName>
</protein>
<proteinExistence type="predicted"/>
<evidence type="ECO:0000313" key="1">
    <source>
        <dbReference type="EMBL" id="GBP05024.1"/>
    </source>
</evidence>
<name>A0A4C1SSW3_EUMVA</name>
<dbReference type="EMBL" id="BGZK01003849">
    <property type="protein sequence ID" value="GBP05024.1"/>
    <property type="molecule type" value="Genomic_DNA"/>
</dbReference>
<accession>A0A4C1SSW3</accession>
<evidence type="ECO:0000313" key="2">
    <source>
        <dbReference type="Proteomes" id="UP000299102"/>
    </source>
</evidence>
<organism evidence="1 2">
    <name type="scientific">Eumeta variegata</name>
    <name type="common">Bagworm moth</name>
    <name type="synonym">Eumeta japonica</name>
    <dbReference type="NCBI Taxonomy" id="151549"/>
    <lineage>
        <taxon>Eukaryota</taxon>
        <taxon>Metazoa</taxon>
        <taxon>Ecdysozoa</taxon>
        <taxon>Arthropoda</taxon>
        <taxon>Hexapoda</taxon>
        <taxon>Insecta</taxon>
        <taxon>Pterygota</taxon>
        <taxon>Neoptera</taxon>
        <taxon>Endopterygota</taxon>
        <taxon>Lepidoptera</taxon>
        <taxon>Glossata</taxon>
        <taxon>Ditrysia</taxon>
        <taxon>Tineoidea</taxon>
        <taxon>Psychidae</taxon>
        <taxon>Oiketicinae</taxon>
        <taxon>Eumeta</taxon>
    </lineage>
</organism>
<comment type="caution">
    <text evidence="1">The sequence shown here is derived from an EMBL/GenBank/DDBJ whole genome shotgun (WGS) entry which is preliminary data.</text>
</comment>
<keyword evidence="2" id="KW-1185">Reference proteome</keyword>
<dbReference type="Proteomes" id="UP000299102">
    <property type="component" value="Unassembled WGS sequence"/>
</dbReference>